<dbReference type="STRING" id="84029.CROST_35190"/>
<evidence type="ECO:0000313" key="1">
    <source>
        <dbReference type="EMBL" id="URZ11558.1"/>
    </source>
</evidence>
<evidence type="ECO:0000313" key="2">
    <source>
        <dbReference type="Proteomes" id="UP000190951"/>
    </source>
</evidence>
<dbReference type="KEGG" id="crw:CROST_022750"/>
<accession>A0A1S8MDY1</accession>
<dbReference type="Gene3D" id="2.30.30.240">
    <property type="entry name" value="PRC-barrel domain"/>
    <property type="match status" value="1"/>
</dbReference>
<dbReference type="RefSeq" id="WP_077832856.1">
    <property type="nucleotide sequence ID" value="NZ_CP096983.1"/>
</dbReference>
<dbReference type="PANTHER" id="PTHR40061:SF1">
    <property type="entry name" value="SPORULATION PROTEIN YLMC-RELATED"/>
    <property type="match status" value="1"/>
</dbReference>
<proteinExistence type="predicted"/>
<reference evidence="1 2" key="1">
    <citation type="submission" date="2022-04" db="EMBL/GenBank/DDBJ databases">
        <title>Genome sequence of C. roseum typestrain.</title>
        <authorList>
            <person name="Poehlein A."/>
            <person name="Schoch T."/>
            <person name="Duerre P."/>
            <person name="Daniel R."/>
        </authorList>
    </citation>
    <scope>NUCLEOTIDE SEQUENCE [LARGE SCALE GENOMIC DNA]</scope>
    <source>
        <strain evidence="1 2">DSM 7320</strain>
    </source>
</reference>
<gene>
    <name evidence="1" type="primary">ylmC</name>
    <name evidence="1" type="ORF">CROST_022750</name>
</gene>
<dbReference type="PANTHER" id="PTHR40061">
    <property type="entry name" value="SPORULATION PROTEIN YLMC-RELATED"/>
    <property type="match status" value="1"/>
</dbReference>
<dbReference type="SUPFAM" id="SSF50346">
    <property type="entry name" value="PRC-barrel domain"/>
    <property type="match status" value="1"/>
</dbReference>
<dbReference type="Proteomes" id="UP000190951">
    <property type="component" value="Chromosome"/>
</dbReference>
<dbReference type="InterPro" id="IPR027275">
    <property type="entry name" value="PRC-brl_dom"/>
</dbReference>
<organism evidence="1 2">
    <name type="scientific">Clostridium felsineum</name>
    <dbReference type="NCBI Taxonomy" id="36839"/>
    <lineage>
        <taxon>Bacteria</taxon>
        <taxon>Bacillati</taxon>
        <taxon>Bacillota</taxon>
        <taxon>Clostridia</taxon>
        <taxon>Eubacteriales</taxon>
        <taxon>Clostridiaceae</taxon>
        <taxon>Clostridium</taxon>
    </lineage>
</organism>
<dbReference type="InterPro" id="IPR011033">
    <property type="entry name" value="PRC_barrel-like_sf"/>
</dbReference>
<keyword evidence="2" id="KW-1185">Reference proteome</keyword>
<dbReference type="InterPro" id="IPR014238">
    <property type="entry name" value="Spore_YlmC/YmxH"/>
</dbReference>
<dbReference type="AlphaFoldDB" id="A0A1S8MDY1"/>
<dbReference type="EMBL" id="CP096983">
    <property type="protein sequence ID" value="URZ11558.1"/>
    <property type="molecule type" value="Genomic_DNA"/>
</dbReference>
<dbReference type="NCBIfam" id="TIGR02888">
    <property type="entry name" value="spore_YlmC_YmxH"/>
    <property type="match status" value="1"/>
</dbReference>
<dbReference type="Pfam" id="PF05239">
    <property type="entry name" value="PRC"/>
    <property type="match status" value="1"/>
</dbReference>
<name>A0A1S8MDY1_9CLOT</name>
<sequence>MDIPAHSISAMKSMEVIDINTGTKLGLIKDLKIDIEECKIISIILPGVKVGGWFSKEKYIEIEWSDIQKIGVDVILVNGDNLFENKD</sequence>
<protein>
    <submittedName>
        <fullName evidence="1">Sporulation protein YlmC</fullName>
    </submittedName>
</protein>